<evidence type="ECO:0000256" key="3">
    <source>
        <dbReference type="SAM" id="SignalP"/>
    </source>
</evidence>
<evidence type="ECO:0000313" key="5">
    <source>
        <dbReference type="Proteomes" id="UP000054937"/>
    </source>
</evidence>
<proteinExistence type="predicted"/>
<dbReference type="Proteomes" id="UP000054937">
    <property type="component" value="Unassembled WGS sequence"/>
</dbReference>
<keyword evidence="3" id="KW-0732">Signal</keyword>
<keyword evidence="5" id="KW-1185">Reference proteome</keyword>
<keyword evidence="2" id="KW-0472">Membrane</keyword>
<name>A0A0V0R4P8_PSEPJ</name>
<evidence type="ECO:0000256" key="2">
    <source>
        <dbReference type="SAM" id="Phobius"/>
    </source>
</evidence>
<feature type="region of interest" description="Disordered" evidence="1">
    <location>
        <begin position="630"/>
        <end position="657"/>
    </location>
</feature>
<protein>
    <recommendedName>
        <fullName evidence="6">Transmembrane protein</fullName>
    </recommendedName>
</protein>
<dbReference type="AlphaFoldDB" id="A0A0V0R4P8"/>
<organism evidence="4 5">
    <name type="scientific">Pseudocohnilembus persalinus</name>
    <name type="common">Ciliate</name>
    <dbReference type="NCBI Taxonomy" id="266149"/>
    <lineage>
        <taxon>Eukaryota</taxon>
        <taxon>Sar</taxon>
        <taxon>Alveolata</taxon>
        <taxon>Ciliophora</taxon>
        <taxon>Intramacronucleata</taxon>
        <taxon>Oligohymenophorea</taxon>
        <taxon>Scuticociliatia</taxon>
        <taxon>Philasterida</taxon>
        <taxon>Pseudocohnilembidae</taxon>
        <taxon>Pseudocohnilembus</taxon>
    </lineage>
</organism>
<comment type="caution">
    <text evidence="4">The sequence shown here is derived from an EMBL/GenBank/DDBJ whole genome shotgun (WGS) entry which is preliminary data.</text>
</comment>
<evidence type="ECO:0008006" key="6">
    <source>
        <dbReference type="Google" id="ProtNLM"/>
    </source>
</evidence>
<gene>
    <name evidence="4" type="ORF">PPERSA_09212</name>
</gene>
<feature type="transmembrane region" description="Helical" evidence="2">
    <location>
        <begin position="564"/>
        <end position="587"/>
    </location>
</feature>
<dbReference type="InParanoid" id="A0A0V0R4P8"/>
<dbReference type="EMBL" id="LDAU01000052">
    <property type="protein sequence ID" value="KRX09328.1"/>
    <property type="molecule type" value="Genomic_DNA"/>
</dbReference>
<feature type="compositionally biased region" description="Low complexity" evidence="1">
    <location>
        <begin position="631"/>
        <end position="650"/>
    </location>
</feature>
<dbReference type="OrthoDB" id="292008at2759"/>
<dbReference type="OMA" id="HYYIDEM"/>
<feature type="signal peptide" evidence="3">
    <location>
        <begin position="1"/>
        <end position="27"/>
    </location>
</feature>
<evidence type="ECO:0000256" key="1">
    <source>
        <dbReference type="SAM" id="MobiDB-lite"/>
    </source>
</evidence>
<reference evidence="4 5" key="1">
    <citation type="journal article" date="2015" name="Sci. Rep.">
        <title>Genome of the facultative scuticociliatosis pathogen Pseudocohnilembus persalinus provides insight into its virulence through horizontal gene transfer.</title>
        <authorList>
            <person name="Xiong J."/>
            <person name="Wang G."/>
            <person name="Cheng J."/>
            <person name="Tian M."/>
            <person name="Pan X."/>
            <person name="Warren A."/>
            <person name="Jiang C."/>
            <person name="Yuan D."/>
            <person name="Miao W."/>
        </authorList>
    </citation>
    <scope>NUCLEOTIDE SEQUENCE [LARGE SCALE GENOMIC DNA]</scope>
    <source>
        <strain evidence="4">36N120E</strain>
    </source>
</reference>
<accession>A0A0V0R4P8</accession>
<keyword evidence="2" id="KW-1133">Transmembrane helix</keyword>
<keyword evidence="2" id="KW-0812">Transmembrane</keyword>
<feature type="chain" id="PRO_5006867697" description="Transmembrane protein" evidence="3">
    <location>
        <begin position="28"/>
        <end position="657"/>
    </location>
</feature>
<evidence type="ECO:0000313" key="4">
    <source>
        <dbReference type="EMBL" id="KRX09328.1"/>
    </source>
</evidence>
<sequence>MKTKLITSKITIILIILFIFSFQPIQSSKQIKNIDKENLSVHRLESKSSSYYPISVGQELLLNYELDRNAYGIQLEKISANGTTTNLKSLARSNQEIQDKKLNFDLPNGCTAFKRDYSISLEHLFEGQEDDYIADLIVLPNTKQIYVLTKNFEVIRGYFSIVLVADGKNSIETSFEDDALSFKNTLISIYGSQTLEETEIFGFVPDDETYAYIITKYGSVRFNTQVEFGGTNFSFEQTNFDAKDNIYDVVYFENYVYVVLGSEGVNIYKIVKENFKLVTSLKDQLMKNAQKSGEESIEVTKVIFNSDLLAILDQQSGIYFYNVTDPTTPNKIPMEIQLNDIQSFDYRGNTMFIVFGGRQDKVWEIFIDYAKEQYYINRVYLDDITYRDVRMDRSYAVLLSDSVHRLISHSVYNGFASTSLWERHRYFDQIGLSFVVLLNYNQDNGSFYVQKRSYNVKNQLNIKQSNFLIAAGASQFTIHQVNELNTQIRCISQEAMQQQYQVTINSTSCDVSEGYTQGIGNSVQGQTSLEYNQNEINPFLQCQIVFNITLDVKEKLLSTKESNFYIAILFGILMFVAFVSCFLVMNYKSANRQREAMQQRWQDITYRYSQSDIGQDDDDEKNQNQFKNLDSQQEQQINSQENNNNNNQKKFQIDDDE</sequence>